<protein>
    <submittedName>
        <fullName evidence="2">Uncharacterized protein</fullName>
    </submittedName>
</protein>
<sequence length="164" mass="18610">MQGFLAWNDVKGDWGGLSLGPIWNRKEVAQEFGIRPRGRLIRVFLGGVVKALWPGQVWEEVPHGLPPLRGIAYQIYLIPSSEIPNRPAYRRNLEETKEIQKQFLKSQGEEFDVRKNPFEEGDNDRDPTNKAKGPLHDIGGPTSSSKTKMMKQSLKGLIMEIKET</sequence>
<reference evidence="2" key="1">
    <citation type="submission" date="2018-05" db="EMBL/GenBank/DDBJ databases">
        <title>Draft genome of Mucuna pruriens seed.</title>
        <authorList>
            <person name="Nnadi N.E."/>
            <person name="Vos R."/>
            <person name="Hasami M.H."/>
            <person name="Devisetty U.K."/>
            <person name="Aguiy J.C."/>
        </authorList>
    </citation>
    <scope>NUCLEOTIDE SEQUENCE [LARGE SCALE GENOMIC DNA]</scope>
    <source>
        <strain evidence="2">JCA_2017</strain>
    </source>
</reference>
<feature type="non-terminal residue" evidence="2">
    <location>
        <position position="1"/>
    </location>
</feature>
<organism evidence="2 3">
    <name type="scientific">Mucuna pruriens</name>
    <name type="common">Velvet bean</name>
    <name type="synonym">Dolichos pruriens</name>
    <dbReference type="NCBI Taxonomy" id="157652"/>
    <lineage>
        <taxon>Eukaryota</taxon>
        <taxon>Viridiplantae</taxon>
        <taxon>Streptophyta</taxon>
        <taxon>Embryophyta</taxon>
        <taxon>Tracheophyta</taxon>
        <taxon>Spermatophyta</taxon>
        <taxon>Magnoliopsida</taxon>
        <taxon>eudicotyledons</taxon>
        <taxon>Gunneridae</taxon>
        <taxon>Pentapetalae</taxon>
        <taxon>rosids</taxon>
        <taxon>fabids</taxon>
        <taxon>Fabales</taxon>
        <taxon>Fabaceae</taxon>
        <taxon>Papilionoideae</taxon>
        <taxon>50 kb inversion clade</taxon>
        <taxon>NPAAA clade</taxon>
        <taxon>indigoferoid/millettioid clade</taxon>
        <taxon>Phaseoleae</taxon>
        <taxon>Mucuna</taxon>
    </lineage>
</organism>
<accession>A0A371I7S4</accession>
<dbReference type="OrthoDB" id="1934635at2759"/>
<dbReference type="EMBL" id="QJKJ01000709">
    <property type="protein sequence ID" value="RDY11092.1"/>
    <property type="molecule type" value="Genomic_DNA"/>
</dbReference>
<gene>
    <name evidence="2" type="ORF">CR513_04294</name>
</gene>
<name>A0A371I7S4_MUCPR</name>
<feature type="region of interest" description="Disordered" evidence="1">
    <location>
        <begin position="104"/>
        <end position="150"/>
    </location>
</feature>
<evidence type="ECO:0000313" key="3">
    <source>
        <dbReference type="Proteomes" id="UP000257109"/>
    </source>
</evidence>
<feature type="compositionally biased region" description="Basic and acidic residues" evidence="1">
    <location>
        <begin position="107"/>
        <end position="129"/>
    </location>
</feature>
<keyword evidence="3" id="KW-1185">Reference proteome</keyword>
<evidence type="ECO:0000256" key="1">
    <source>
        <dbReference type="SAM" id="MobiDB-lite"/>
    </source>
</evidence>
<evidence type="ECO:0000313" key="2">
    <source>
        <dbReference type="EMBL" id="RDY11092.1"/>
    </source>
</evidence>
<proteinExistence type="predicted"/>
<dbReference type="AlphaFoldDB" id="A0A371I7S4"/>
<comment type="caution">
    <text evidence="2">The sequence shown here is derived from an EMBL/GenBank/DDBJ whole genome shotgun (WGS) entry which is preliminary data.</text>
</comment>
<dbReference type="Proteomes" id="UP000257109">
    <property type="component" value="Unassembled WGS sequence"/>
</dbReference>